<accession>A0ABT1H0A3</accession>
<evidence type="ECO:0000256" key="3">
    <source>
        <dbReference type="ARBA" id="ARBA00022548"/>
    </source>
</evidence>
<feature type="region of interest" description="Disordered" evidence="16">
    <location>
        <begin position="515"/>
        <end position="536"/>
    </location>
</feature>
<gene>
    <name evidence="19" type="ORF">LX12_001748</name>
</gene>
<dbReference type="InterPro" id="IPR036188">
    <property type="entry name" value="FAD/NAD-bd_sf"/>
</dbReference>
<evidence type="ECO:0000256" key="4">
    <source>
        <dbReference type="ARBA" id="ARBA00022630"/>
    </source>
</evidence>
<feature type="domain" description="Glucose-methanol-choline oxidoreductase N-terminal" evidence="17">
    <location>
        <begin position="186"/>
        <end position="279"/>
    </location>
</feature>
<comment type="caution">
    <text evidence="19">The sequence shown here is derived from an EMBL/GenBank/DDBJ whole genome shotgun (WGS) entry which is preliminary data.</text>
</comment>
<evidence type="ECO:0000256" key="2">
    <source>
        <dbReference type="ARBA" id="ARBA00010790"/>
    </source>
</evidence>
<dbReference type="EC" id="1.1.3.6" evidence="13"/>
<comment type="cofactor">
    <cofactor evidence="1">
        <name>FAD</name>
        <dbReference type="ChEBI" id="CHEBI:57692"/>
    </cofactor>
</comment>
<dbReference type="InterPro" id="IPR052542">
    <property type="entry name" value="Cholesterol_Oxidase"/>
</dbReference>
<evidence type="ECO:0000259" key="17">
    <source>
        <dbReference type="Pfam" id="PF00732"/>
    </source>
</evidence>
<keyword evidence="7" id="KW-0443">Lipid metabolism</keyword>
<dbReference type="Pfam" id="PF13450">
    <property type="entry name" value="NAD_binding_8"/>
    <property type="match status" value="1"/>
</dbReference>
<reference evidence="19 20" key="1">
    <citation type="submission" date="2022-06" db="EMBL/GenBank/DDBJ databases">
        <title>Genomic Encyclopedia of Archaeal and Bacterial Type Strains, Phase II (KMG-II): from individual species to whole genera.</title>
        <authorList>
            <person name="Goeker M."/>
        </authorList>
    </citation>
    <scope>NUCLEOTIDE SEQUENCE [LARGE SCALE GENOMIC DNA]</scope>
    <source>
        <strain evidence="19 20">DSM 45037</strain>
    </source>
</reference>
<keyword evidence="4" id="KW-0285">Flavoprotein</keyword>
<evidence type="ECO:0000256" key="8">
    <source>
        <dbReference type="ARBA" id="ARBA00023166"/>
    </source>
</evidence>
<dbReference type="Pfam" id="PF05199">
    <property type="entry name" value="GMC_oxred_C"/>
    <property type="match status" value="1"/>
</dbReference>
<dbReference type="Proteomes" id="UP001205740">
    <property type="component" value="Unassembled WGS sequence"/>
</dbReference>
<evidence type="ECO:0000313" key="19">
    <source>
        <dbReference type="EMBL" id="MCP2160561.1"/>
    </source>
</evidence>
<evidence type="ECO:0000313" key="20">
    <source>
        <dbReference type="Proteomes" id="UP001205740"/>
    </source>
</evidence>
<keyword evidence="10" id="KW-0413">Isomerase</keyword>
<dbReference type="InterPro" id="IPR007867">
    <property type="entry name" value="GMC_OxRtase_C"/>
</dbReference>
<dbReference type="InterPro" id="IPR000172">
    <property type="entry name" value="GMC_OxRdtase_N"/>
</dbReference>
<proteinExistence type="inferred from homology"/>
<keyword evidence="8" id="KW-1207">Sterol metabolism</keyword>
<protein>
    <recommendedName>
        <fullName evidence="14">Cholesterol oxidase</fullName>
        <ecNumber evidence="13">1.1.3.6</ecNumber>
        <ecNumber evidence="11">5.3.3.1</ecNumber>
    </recommendedName>
    <alternativeName>
        <fullName evidence="15">Cholesterol isomerase</fullName>
    </alternativeName>
</protein>
<dbReference type="EC" id="5.3.3.1" evidence="11"/>
<dbReference type="PANTHER" id="PTHR47470:SF1">
    <property type="entry name" value="FAD-DEPENDENT OXIDOREDUCTASE 2 FAD BINDING DOMAIN-CONTAINING PROTEIN"/>
    <property type="match status" value="1"/>
</dbReference>
<organism evidence="19 20">
    <name type="scientific">Williamsia serinedens</name>
    <dbReference type="NCBI Taxonomy" id="391736"/>
    <lineage>
        <taxon>Bacteria</taxon>
        <taxon>Bacillati</taxon>
        <taxon>Actinomycetota</taxon>
        <taxon>Actinomycetes</taxon>
        <taxon>Mycobacteriales</taxon>
        <taxon>Nocardiaceae</taxon>
        <taxon>Williamsia</taxon>
    </lineage>
</organism>
<dbReference type="Pfam" id="PF00732">
    <property type="entry name" value="GMC_oxred_N"/>
    <property type="match status" value="1"/>
</dbReference>
<evidence type="ECO:0000256" key="7">
    <source>
        <dbReference type="ARBA" id="ARBA00023098"/>
    </source>
</evidence>
<evidence type="ECO:0000256" key="15">
    <source>
        <dbReference type="ARBA" id="ARBA00049778"/>
    </source>
</evidence>
<evidence type="ECO:0000256" key="1">
    <source>
        <dbReference type="ARBA" id="ARBA00001974"/>
    </source>
</evidence>
<dbReference type="RefSeq" id="WP_253654145.1">
    <property type="nucleotide sequence ID" value="NZ_BAAAOE010000003.1"/>
</dbReference>
<dbReference type="Gene3D" id="3.50.50.60">
    <property type="entry name" value="FAD/NAD(P)-binding domain"/>
    <property type="match status" value="3"/>
</dbReference>
<dbReference type="SUPFAM" id="SSF51905">
    <property type="entry name" value="FAD/NAD(P)-binding domain"/>
    <property type="match status" value="1"/>
</dbReference>
<evidence type="ECO:0000256" key="10">
    <source>
        <dbReference type="ARBA" id="ARBA00023235"/>
    </source>
</evidence>
<evidence type="ECO:0000256" key="11">
    <source>
        <dbReference type="ARBA" id="ARBA00038856"/>
    </source>
</evidence>
<evidence type="ECO:0000256" key="9">
    <source>
        <dbReference type="ARBA" id="ARBA00023221"/>
    </source>
</evidence>
<dbReference type="EMBL" id="JAMTCG010000003">
    <property type="protein sequence ID" value="MCP2160561.1"/>
    <property type="molecule type" value="Genomic_DNA"/>
</dbReference>
<dbReference type="PANTHER" id="PTHR47470">
    <property type="entry name" value="CHOLESTEROL OXIDASE"/>
    <property type="match status" value="1"/>
</dbReference>
<evidence type="ECO:0000256" key="16">
    <source>
        <dbReference type="SAM" id="MobiDB-lite"/>
    </source>
</evidence>
<evidence type="ECO:0000256" key="12">
    <source>
        <dbReference type="ARBA" id="ARBA00049645"/>
    </source>
</evidence>
<keyword evidence="9" id="KW-0753">Steroid metabolism</keyword>
<evidence type="ECO:0000256" key="13">
    <source>
        <dbReference type="ARBA" id="ARBA00049723"/>
    </source>
</evidence>
<sequence>MSSDIDWLVVGSGFGGSVAALRLAEKGYDVCVMEKGRRFDDHDFAENAWQADRLLWAPLAGLRGIMAMTPLKHVTVLSGVGVGGGSLVYGNTLYTPHSDDFYRHPQWADLADWRTELTPHFATAKRMLGVTTFVGEGPSENLLAEIAGDLGCSDRVHTTDVGVFFGTPGVTVADPYFDGAGPARTGCVRCGQCMLGCRHNAKNTLTKNYLHLAERAGVRVEAERTVVDIRPLGAADGSDGYAVTTQRSGAWIRRDRRTVTTHGVVVAGGALGTTTLLQKLREKGSLPHLSHRLGHLVRTNSEAIVAVISDDPDADLRTDIAITTSVHPDDQTHFTNNTYGAGGNAMGLTFGPLTGGRLRILQFILAVLRHPTRWLLPSRLRDWSRRSVVFTIMQSTDTALRLRRGHFGLVTTDKGDGDLPEGDLPIARRIAESAVRHLGGHASTAVTESLLARPTTAHILGGAVMAADRVHGVVDRHHRAFGYQNLLITDGAAIPANPGVNPSLTITAMAEEAMSHVPEKSSRADGAQRTHLEAAR</sequence>
<keyword evidence="6" id="KW-0560">Oxidoreductase</keyword>
<comment type="pathway">
    <text evidence="12">Steroid metabolism; cholesterol degradation.</text>
</comment>
<feature type="domain" description="Glucose-methanol-choline oxidoreductase C-terminal" evidence="18">
    <location>
        <begin position="452"/>
        <end position="510"/>
    </location>
</feature>
<evidence type="ECO:0000259" key="18">
    <source>
        <dbReference type="Pfam" id="PF05199"/>
    </source>
</evidence>
<evidence type="ECO:0000256" key="14">
    <source>
        <dbReference type="ARBA" id="ARBA00049744"/>
    </source>
</evidence>
<comment type="similarity">
    <text evidence="2">Belongs to the GMC oxidoreductase family.</text>
</comment>
<keyword evidence="3" id="KW-0153">Cholesterol metabolism</keyword>
<keyword evidence="20" id="KW-1185">Reference proteome</keyword>
<keyword evidence="5" id="KW-0274">FAD</keyword>
<evidence type="ECO:0000256" key="6">
    <source>
        <dbReference type="ARBA" id="ARBA00023002"/>
    </source>
</evidence>
<name>A0ABT1H0A3_9NOCA</name>
<evidence type="ECO:0000256" key="5">
    <source>
        <dbReference type="ARBA" id="ARBA00022827"/>
    </source>
</evidence>